<sequence length="344" mass="37233">MTEKPAHIEHRRLGSGGPEVSAIGLGFMSFRTSADAEDEKQATELVAEAIDLGVTLFDTADVYGPEFSEILLGKAIRGRRDALTIATKFGNALDRDTNPDARALDGRPEYVRSAIEGSLRRLGVDHIDLYYQHRVDPEVPIEDTVGALAELVEAGKVRHIGLSEPGPQTLRRAHAVHPIAAIQNEWSVFTRDIEADTVPIARELGIGIVPYSPLGRGWLTGRVRSVQDVKGVQSRHPRFGADVFDHNRALAETVVEIATQIGVKPGQVALAWVLSRGQDVVPIPGTRHVEYLRENLGALTVELSEEHLGQLETIADQVGGHRSIRPEHLGVEAPDAPSVSAGAS</sequence>
<evidence type="ECO:0000256" key="1">
    <source>
        <dbReference type="ARBA" id="ARBA00023002"/>
    </source>
</evidence>
<dbReference type="RefSeq" id="WP_064929780.1">
    <property type="nucleotide sequence ID" value="NZ_LZSO01000009.1"/>
</dbReference>
<dbReference type="Proteomes" id="UP000093902">
    <property type="component" value="Unassembled WGS sequence"/>
</dbReference>
<name>A0A1A0RHA3_MYCPR</name>
<dbReference type="PANTHER" id="PTHR43625">
    <property type="entry name" value="AFLATOXIN B1 ALDEHYDE REDUCTASE"/>
    <property type="match status" value="1"/>
</dbReference>
<evidence type="ECO:0000313" key="3">
    <source>
        <dbReference type="EMBL" id="OBB33079.1"/>
    </source>
</evidence>
<evidence type="ECO:0000313" key="4">
    <source>
        <dbReference type="Proteomes" id="UP000093902"/>
    </source>
</evidence>
<dbReference type="PANTHER" id="PTHR43625:SF40">
    <property type="entry name" value="ALDO-KETO REDUCTASE YAKC [NADP(+)]"/>
    <property type="match status" value="1"/>
</dbReference>
<accession>A0A1A0RHA3</accession>
<gene>
    <name evidence="3" type="ORF">A5792_11700</name>
</gene>
<dbReference type="GO" id="GO:0005737">
    <property type="term" value="C:cytoplasm"/>
    <property type="evidence" value="ECO:0007669"/>
    <property type="project" value="TreeGrafter"/>
</dbReference>
<dbReference type="InterPro" id="IPR023210">
    <property type="entry name" value="NADP_OxRdtase_dom"/>
</dbReference>
<dbReference type="SUPFAM" id="SSF51430">
    <property type="entry name" value="NAD(P)-linked oxidoreductase"/>
    <property type="match status" value="1"/>
</dbReference>
<protein>
    <submittedName>
        <fullName evidence="3">Aldo/keto reductase</fullName>
    </submittedName>
</protein>
<dbReference type="EMBL" id="LZSO01000009">
    <property type="protein sequence ID" value="OBB33079.1"/>
    <property type="molecule type" value="Genomic_DNA"/>
</dbReference>
<comment type="caution">
    <text evidence="3">The sequence shown here is derived from an EMBL/GenBank/DDBJ whole genome shotgun (WGS) entry which is preliminary data.</text>
</comment>
<keyword evidence="1" id="KW-0560">Oxidoreductase</keyword>
<dbReference type="Gene3D" id="3.20.20.100">
    <property type="entry name" value="NADP-dependent oxidoreductase domain"/>
    <property type="match status" value="1"/>
</dbReference>
<dbReference type="InterPro" id="IPR036812">
    <property type="entry name" value="NAD(P)_OxRdtase_dom_sf"/>
</dbReference>
<evidence type="ECO:0000259" key="2">
    <source>
        <dbReference type="Pfam" id="PF00248"/>
    </source>
</evidence>
<dbReference type="Pfam" id="PF00248">
    <property type="entry name" value="Aldo_ket_red"/>
    <property type="match status" value="1"/>
</dbReference>
<proteinExistence type="predicted"/>
<feature type="domain" description="NADP-dependent oxidoreductase" evidence="2">
    <location>
        <begin position="22"/>
        <end position="314"/>
    </location>
</feature>
<dbReference type="OrthoDB" id="9768793at2"/>
<dbReference type="CDD" id="cd19076">
    <property type="entry name" value="AKR_AKR13A_13D"/>
    <property type="match status" value="1"/>
</dbReference>
<dbReference type="InterPro" id="IPR050791">
    <property type="entry name" value="Aldo-Keto_reductase"/>
</dbReference>
<reference evidence="4" key="1">
    <citation type="submission" date="2016-06" db="EMBL/GenBank/DDBJ databases">
        <authorList>
            <person name="Sutton G."/>
            <person name="Brinkac L."/>
            <person name="Sanka R."/>
            <person name="Adams M."/>
            <person name="Lau E."/>
            <person name="Mehaffy C."/>
            <person name="Tameris M."/>
            <person name="Hatherill M."/>
            <person name="Hanekom W."/>
            <person name="Mahomed H."/>
            <person name="Mcshane H."/>
        </authorList>
    </citation>
    <scope>NUCLEOTIDE SEQUENCE [LARGE SCALE GENOMIC DNA]</scope>
    <source>
        <strain evidence="4">852002-51209_SCH5440388</strain>
    </source>
</reference>
<dbReference type="AlphaFoldDB" id="A0A1A0RHA3"/>
<organism evidence="3 4">
    <name type="scientific">Mycolicibacterium peregrinum</name>
    <name type="common">Mycobacterium peregrinum</name>
    <dbReference type="NCBI Taxonomy" id="43304"/>
    <lineage>
        <taxon>Bacteria</taxon>
        <taxon>Bacillati</taxon>
        <taxon>Actinomycetota</taxon>
        <taxon>Actinomycetes</taxon>
        <taxon>Mycobacteriales</taxon>
        <taxon>Mycobacteriaceae</taxon>
        <taxon>Mycolicibacterium</taxon>
    </lineage>
</organism>
<dbReference type="GO" id="GO:0016491">
    <property type="term" value="F:oxidoreductase activity"/>
    <property type="evidence" value="ECO:0007669"/>
    <property type="project" value="UniProtKB-KW"/>
</dbReference>